<dbReference type="Pfam" id="PF01926">
    <property type="entry name" value="MMR_HSR1"/>
    <property type="match status" value="2"/>
</dbReference>
<organism evidence="13 14">
    <name type="scientific">Ferroacidibacillus organovorans</name>
    <dbReference type="NCBI Taxonomy" id="1765683"/>
    <lineage>
        <taxon>Bacteria</taxon>
        <taxon>Bacillati</taxon>
        <taxon>Bacillota</taxon>
        <taxon>Bacilli</taxon>
        <taxon>Bacillales</taxon>
        <taxon>Alicyclobacillaceae</taxon>
        <taxon>Ferroacidibacillus</taxon>
    </lineage>
</organism>
<dbReference type="AlphaFoldDB" id="A0A124IWB6"/>
<dbReference type="InterPro" id="IPR005225">
    <property type="entry name" value="Small_GTP-bd"/>
</dbReference>
<evidence type="ECO:0000256" key="8">
    <source>
        <dbReference type="ARBA" id="ARBA00053470"/>
    </source>
</evidence>
<accession>A0A124IWB6</accession>
<evidence type="ECO:0000256" key="4">
    <source>
        <dbReference type="ARBA" id="ARBA00022737"/>
    </source>
</evidence>
<reference evidence="13 14" key="1">
    <citation type="submission" date="2015-12" db="EMBL/GenBank/DDBJ databases">
        <title>Draft genome sequence of Acidibacillus ferrooxidans ITV001, isolated from a chalcopyrite acid mine drainage site in Brazil.</title>
        <authorList>
            <person name="Dall'Agnol H."/>
            <person name="Nancucheo I."/>
            <person name="Johnson B."/>
            <person name="Oliveira R."/>
            <person name="Leite L."/>
            <person name="Pylro V."/>
            <person name="Nunes G.L."/>
            <person name="Tzotzos G."/>
            <person name="Fernandes G.R."/>
            <person name="Dutra J."/>
            <person name="Orellana S.C."/>
            <person name="Oliveira G."/>
        </authorList>
    </citation>
    <scope>NUCLEOTIDE SEQUENCE [LARGE SCALE GENOMIC DNA]</scope>
    <source>
        <strain evidence="14">ITV01</strain>
    </source>
</reference>
<evidence type="ECO:0000256" key="3">
    <source>
        <dbReference type="ARBA" id="ARBA00022517"/>
    </source>
</evidence>
<gene>
    <name evidence="13" type="primary">engA</name>
    <name evidence="9" type="synonym">der</name>
    <name evidence="13" type="ORF">ATW55_08805</name>
</gene>
<evidence type="ECO:0000313" key="14">
    <source>
        <dbReference type="Proteomes" id="UP000053557"/>
    </source>
</evidence>
<evidence type="ECO:0000259" key="12">
    <source>
        <dbReference type="PROSITE" id="PS51712"/>
    </source>
</evidence>
<feature type="domain" description="EngA-type G" evidence="12">
    <location>
        <begin position="178"/>
        <end position="353"/>
    </location>
</feature>
<dbReference type="FunFam" id="3.30.300.20:FF:000004">
    <property type="entry name" value="GTPase Der"/>
    <property type="match status" value="1"/>
</dbReference>
<keyword evidence="5 9" id="KW-0547">Nucleotide-binding</keyword>
<keyword evidence="14" id="KW-1185">Reference proteome</keyword>
<dbReference type="Proteomes" id="UP000053557">
    <property type="component" value="Unassembled WGS sequence"/>
</dbReference>
<evidence type="ECO:0000256" key="2">
    <source>
        <dbReference type="ARBA" id="ARBA00020953"/>
    </source>
</evidence>
<evidence type="ECO:0000256" key="10">
    <source>
        <dbReference type="PROSITE-ProRule" id="PRU01049"/>
    </source>
</evidence>
<evidence type="ECO:0000256" key="9">
    <source>
        <dbReference type="HAMAP-Rule" id="MF_00195"/>
    </source>
</evidence>
<dbReference type="Gene3D" id="3.30.300.20">
    <property type="match status" value="1"/>
</dbReference>
<dbReference type="PRINTS" id="PR00326">
    <property type="entry name" value="GTP1OBG"/>
</dbReference>
<dbReference type="OrthoDB" id="9805918at2"/>
<feature type="binding site" evidence="9">
    <location>
        <begin position="120"/>
        <end position="123"/>
    </location>
    <ligand>
        <name>GTP</name>
        <dbReference type="ChEBI" id="CHEBI:37565"/>
        <label>1</label>
    </ligand>
</feature>
<dbReference type="InterPro" id="IPR006073">
    <property type="entry name" value="GTP-bd"/>
</dbReference>
<comment type="similarity">
    <text evidence="1 9 10 11">Belongs to the TRAFAC class TrmE-Era-EngA-EngB-Septin-like GTPase superfamily. EngA (Der) GTPase family.</text>
</comment>
<keyword evidence="3 9" id="KW-0690">Ribosome biogenesis</keyword>
<feature type="domain" description="EngA-type G" evidence="12">
    <location>
        <begin position="4"/>
        <end position="168"/>
    </location>
</feature>
<dbReference type="Gene3D" id="3.40.50.300">
    <property type="entry name" value="P-loop containing nucleotide triphosphate hydrolases"/>
    <property type="match status" value="2"/>
</dbReference>
<dbReference type="CDD" id="cd01894">
    <property type="entry name" value="EngA1"/>
    <property type="match status" value="1"/>
</dbReference>
<dbReference type="PROSITE" id="PS51712">
    <property type="entry name" value="G_ENGA"/>
    <property type="match status" value="2"/>
</dbReference>
<dbReference type="PANTHER" id="PTHR43834:SF6">
    <property type="entry name" value="GTPASE DER"/>
    <property type="match status" value="1"/>
</dbReference>
<feature type="binding site" evidence="9">
    <location>
        <begin position="231"/>
        <end position="235"/>
    </location>
    <ligand>
        <name>GTP</name>
        <dbReference type="ChEBI" id="CHEBI:37565"/>
        <label>2</label>
    </ligand>
</feature>
<comment type="function">
    <text evidence="8 9 11">GTPase that plays an essential role in the late steps of ribosome biogenesis.</text>
</comment>
<dbReference type="NCBIfam" id="TIGR00231">
    <property type="entry name" value="small_GTP"/>
    <property type="match status" value="2"/>
</dbReference>
<protein>
    <recommendedName>
        <fullName evidence="2 9">GTPase Der</fullName>
    </recommendedName>
    <alternativeName>
        <fullName evidence="7 9">GTP-binding protein EngA</fullName>
    </alternativeName>
</protein>
<keyword evidence="6 9" id="KW-0342">GTP-binding</keyword>
<keyword evidence="4 11" id="KW-0677">Repeat</keyword>
<evidence type="ECO:0000313" key="13">
    <source>
        <dbReference type="EMBL" id="KUO96886.1"/>
    </source>
</evidence>
<dbReference type="EMBL" id="LPVJ01000009">
    <property type="protein sequence ID" value="KUO96886.1"/>
    <property type="molecule type" value="Genomic_DNA"/>
</dbReference>
<evidence type="ECO:0000256" key="5">
    <source>
        <dbReference type="ARBA" id="ARBA00022741"/>
    </source>
</evidence>
<dbReference type="SMART" id="SM00382">
    <property type="entry name" value="AAA"/>
    <property type="match status" value="2"/>
</dbReference>
<comment type="caution">
    <text evidence="13">The sequence shown here is derived from an EMBL/GenBank/DDBJ whole genome shotgun (WGS) entry which is preliminary data.</text>
</comment>
<name>A0A124IWB6_9BACL</name>
<feature type="binding site" evidence="9">
    <location>
        <begin position="184"/>
        <end position="191"/>
    </location>
    <ligand>
        <name>GTP</name>
        <dbReference type="ChEBI" id="CHEBI:37565"/>
        <label>2</label>
    </ligand>
</feature>
<comment type="subunit">
    <text evidence="9">Associates with the 50S ribosomal subunit.</text>
</comment>
<dbReference type="SUPFAM" id="SSF52540">
    <property type="entry name" value="P-loop containing nucleoside triphosphate hydrolases"/>
    <property type="match status" value="2"/>
</dbReference>
<dbReference type="NCBIfam" id="TIGR03594">
    <property type="entry name" value="GTPase_EngA"/>
    <property type="match status" value="1"/>
</dbReference>
<dbReference type="CDD" id="cd01895">
    <property type="entry name" value="EngA2"/>
    <property type="match status" value="1"/>
</dbReference>
<evidence type="ECO:0000256" key="1">
    <source>
        <dbReference type="ARBA" id="ARBA00008279"/>
    </source>
</evidence>
<dbReference type="InterPro" id="IPR016484">
    <property type="entry name" value="GTPase_Der"/>
</dbReference>
<feature type="binding site" evidence="9">
    <location>
        <begin position="10"/>
        <end position="17"/>
    </location>
    <ligand>
        <name>GTP</name>
        <dbReference type="ChEBI" id="CHEBI:37565"/>
        <label>1</label>
    </ligand>
</feature>
<dbReference type="InterPro" id="IPR032859">
    <property type="entry name" value="KH_dom-like"/>
</dbReference>
<dbReference type="RefSeq" id="WP_067712959.1">
    <property type="nucleotide sequence ID" value="NZ_LPVJ01000009.1"/>
</dbReference>
<feature type="binding site" evidence="9">
    <location>
        <begin position="296"/>
        <end position="299"/>
    </location>
    <ligand>
        <name>GTP</name>
        <dbReference type="ChEBI" id="CHEBI:37565"/>
        <label>2</label>
    </ligand>
</feature>
<proteinExistence type="inferred from homology"/>
<evidence type="ECO:0000256" key="6">
    <source>
        <dbReference type="ARBA" id="ARBA00023134"/>
    </source>
</evidence>
<dbReference type="Pfam" id="PF14714">
    <property type="entry name" value="KH_dom-like"/>
    <property type="match status" value="1"/>
</dbReference>
<dbReference type="PIRSF" id="PIRSF006485">
    <property type="entry name" value="GTP-binding_EngA"/>
    <property type="match status" value="1"/>
</dbReference>
<dbReference type="GO" id="GO:0043022">
    <property type="term" value="F:ribosome binding"/>
    <property type="evidence" value="ECO:0007669"/>
    <property type="project" value="TreeGrafter"/>
</dbReference>
<dbReference type="InterPro" id="IPR003593">
    <property type="entry name" value="AAA+_ATPase"/>
</dbReference>
<dbReference type="InterPro" id="IPR027417">
    <property type="entry name" value="P-loop_NTPase"/>
</dbReference>
<dbReference type="PANTHER" id="PTHR43834">
    <property type="entry name" value="GTPASE DER"/>
    <property type="match status" value="1"/>
</dbReference>
<dbReference type="FunFam" id="3.40.50.300:FF:000040">
    <property type="entry name" value="GTPase Der"/>
    <property type="match status" value="1"/>
</dbReference>
<dbReference type="HAMAP" id="MF_00195">
    <property type="entry name" value="GTPase_Der"/>
    <property type="match status" value="1"/>
</dbReference>
<feature type="binding site" evidence="9">
    <location>
        <begin position="57"/>
        <end position="61"/>
    </location>
    <ligand>
        <name>GTP</name>
        <dbReference type="ChEBI" id="CHEBI:37565"/>
        <label>1</label>
    </ligand>
</feature>
<dbReference type="GO" id="GO:0005525">
    <property type="term" value="F:GTP binding"/>
    <property type="evidence" value="ECO:0007669"/>
    <property type="project" value="UniProtKB-UniRule"/>
</dbReference>
<evidence type="ECO:0000256" key="11">
    <source>
        <dbReference type="RuleBase" id="RU004481"/>
    </source>
</evidence>
<dbReference type="InterPro" id="IPR015946">
    <property type="entry name" value="KH_dom-like_a/b"/>
</dbReference>
<dbReference type="FunFam" id="3.40.50.300:FF:000057">
    <property type="entry name" value="GTPase Der"/>
    <property type="match status" value="1"/>
</dbReference>
<sequence length="438" mass="48468">MATPVMAIVGRPNVGKSTLFNKIVGERIAIVEDRPGITRDRIFAASEWSGNSFRIIDTGGLDFGEDDEIAGRIRAQVELAIDEANVIVFLVDGLTGLTSADEEIADHLRRSHKPVIVAVNKADHPGRLSHAYEFYQLGFGEALSISAEHGLGIGDLLDEIVNHFPRDQEEPTYAEDAIRIAIIGRPNVGKSSMINALLGEDRVLVSNIAGTTRDAIDTELTYAGNPYVLIDTAGVRKRGKVYEKTEKYSVLRALRAIERCDVAVLVIDGEQGIIEQDKHVVGYALEAGKALVIAVNKWDIVEKDHKTAQIFEKNLRSHFPFLSWAPVVFVSAKTGRRVSRVLELSSHVAEQHALRIQTSTVNTIVQEAVSLTPPPTDKGRRLKVLYATQVSVKPPTFAVFVNTPELMHFSYVRYLENQLRQSFGFEGTPIRILVRQRS</sequence>
<dbReference type="InterPro" id="IPR031166">
    <property type="entry name" value="G_ENGA"/>
</dbReference>
<evidence type="ECO:0000256" key="7">
    <source>
        <dbReference type="ARBA" id="ARBA00032345"/>
    </source>
</evidence>
<dbReference type="GO" id="GO:0042254">
    <property type="term" value="P:ribosome biogenesis"/>
    <property type="evidence" value="ECO:0007669"/>
    <property type="project" value="UniProtKB-KW"/>
</dbReference>